<accession>A0ABP0TGC5</accession>
<dbReference type="PANTHER" id="PTHR31354:SF2">
    <property type="entry name" value="OS01G0793500 PROTEIN"/>
    <property type="match status" value="1"/>
</dbReference>
<sequence>MRFLEFLYWFGILGSVLLLGDGGGGVDGFKLLFEPQDLLPVLPHSVAWPVLNSLNNAVDLLPKFMGAVASEKDNITWKGTCFFENEAYIEYTEPKEEGKRGGAILHIKTSNAHSWTCLDLYVFATPYRVTWDYYFLARNHTLKIDEWQEGELDYVKTKGFSVFLMPAGMLGTLVALWDALPIFSNSGWGESANIAFLQSHMGANITKRPQPWVTNISTADVHSGDFLALSKVRGRWGGFETLEKWVTGAYAGHTAVCLRDPDNNLWVGESGHENEEGEEVIVVIPWEEWWELQLKDVAAPHVALLPMHPDLRARFNETAAWEYAQLMNGRPYGYHNMIFSWIDTRRDNYPPPLDSNLVASVITMWTRLQPSYASNMWNEALNKRLDTEGLDLPSIIVESEKRGISFAELLAIPEQDHWEYSDGFSTTCVAFILQIYKAAGLFGPLSTSIQVTEFTIRDAYMLKLWEDDISRLPAWCNGNNTSPQPYCQILGQYNMELPGYNTIIPYPHMNERCSSLPPVYKRASKC</sequence>
<gene>
    <name evidence="2" type="ORF">CSSPTR1EN2_LOCUS3248</name>
</gene>
<evidence type="ECO:0000256" key="1">
    <source>
        <dbReference type="SAM" id="SignalP"/>
    </source>
</evidence>
<reference evidence="2" key="1">
    <citation type="submission" date="2024-02" db="EMBL/GenBank/DDBJ databases">
        <authorList>
            <consortium name="ELIXIR-Norway"/>
            <consortium name="Elixir Norway"/>
        </authorList>
    </citation>
    <scope>NUCLEOTIDE SEQUENCE</scope>
</reference>
<proteinExistence type="predicted"/>
<evidence type="ECO:0000313" key="2">
    <source>
        <dbReference type="EMBL" id="CAK9195987.1"/>
    </source>
</evidence>
<dbReference type="EMBL" id="OZ019903">
    <property type="protein sequence ID" value="CAK9195987.1"/>
    <property type="molecule type" value="Genomic_DNA"/>
</dbReference>
<feature type="chain" id="PRO_5045550848" evidence="1">
    <location>
        <begin position="29"/>
        <end position="526"/>
    </location>
</feature>
<keyword evidence="1" id="KW-0732">Signal</keyword>
<protein>
    <submittedName>
        <fullName evidence="2">Uncharacterized protein</fullName>
    </submittedName>
</protein>
<feature type="signal peptide" evidence="1">
    <location>
        <begin position="1"/>
        <end position="28"/>
    </location>
</feature>
<dbReference type="Proteomes" id="UP001497512">
    <property type="component" value="Chromosome 11"/>
</dbReference>
<organism evidence="2 3">
    <name type="scientific">Sphagnum troendelagicum</name>
    <dbReference type="NCBI Taxonomy" id="128251"/>
    <lineage>
        <taxon>Eukaryota</taxon>
        <taxon>Viridiplantae</taxon>
        <taxon>Streptophyta</taxon>
        <taxon>Embryophyta</taxon>
        <taxon>Bryophyta</taxon>
        <taxon>Sphagnophytina</taxon>
        <taxon>Sphagnopsida</taxon>
        <taxon>Sphagnales</taxon>
        <taxon>Sphagnaceae</taxon>
        <taxon>Sphagnum</taxon>
    </lineage>
</organism>
<keyword evidence="3" id="KW-1185">Reference proteome</keyword>
<name>A0ABP0TGC5_9BRYO</name>
<dbReference type="PANTHER" id="PTHR31354">
    <property type="entry name" value="OS01G0793500 PROTEIN"/>
    <property type="match status" value="1"/>
</dbReference>
<evidence type="ECO:0000313" key="3">
    <source>
        <dbReference type="Proteomes" id="UP001497512"/>
    </source>
</evidence>